<protein>
    <submittedName>
        <fullName evidence="1">HAD family hydrolase</fullName>
    </submittedName>
</protein>
<dbReference type="InterPro" id="IPR036412">
    <property type="entry name" value="HAD-like_sf"/>
</dbReference>
<dbReference type="AlphaFoldDB" id="A0A2T2XD42"/>
<dbReference type="InterPro" id="IPR023214">
    <property type="entry name" value="HAD_sf"/>
</dbReference>
<dbReference type="SUPFAM" id="SSF56784">
    <property type="entry name" value="HAD-like"/>
    <property type="match status" value="1"/>
</dbReference>
<proteinExistence type="predicted"/>
<keyword evidence="1" id="KW-0378">Hydrolase</keyword>
<dbReference type="PANTHER" id="PTHR43434">
    <property type="entry name" value="PHOSPHOGLYCOLATE PHOSPHATASE"/>
    <property type="match status" value="1"/>
</dbReference>
<evidence type="ECO:0000313" key="1">
    <source>
        <dbReference type="EMBL" id="PSR32366.1"/>
    </source>
</evidence>
<dbReference type="GO" id="GO:0006281">
    <property type="term" value="P:DNA repair"/>
    <property type="evidence" value="ECO:0007669"/>
    <property type="project" value="TreeGrafter"/>
</dbReference>
<dbReference type="InterPro" id="IPR006439">
    <property type="entry name" value="HAD-SF_hydro_IA"/>
</dbReference>
<name>A0A2T2XD42_9FIRM</name>
<dbReference type="InterPro" id="IPR041492">
    <property type="entry name" value="HAD_2"/>
</dbReference>
<dbReference type="Gene3D" id="1.10.150.240">
    <property type="entry name" value="Putative phosphatase, domain 2"/>
    <property type="match status" value="1"/>
</dbReference>
<comment type="caution">
    <text evidence="1">The sequence shown here is derived from an EMBL/GenBank/DDBJ whole genome shotgun (WGS) entry which is preliminary data.</text>
</comment>
<dbReference type="EMBL" id="PXYW01000044">
    <property type="protein sequence ID" value="PSR32366.1"/>
    <property type="molecule type" value="Genomic_DNA"/>
</dbReference>
<dbReference type="GO" id="GO:0008967">
    <property type="term" value="F:phosphoglycolate phosphatase activity"/>
    <property type="evidence" value="ECO:0007669"/>
    <property type="project" value="TreeGrafter"/>
</dbReference>
<sequence length="218" mass="24687">MISHVLCDLDGTILDTMELILLSFHYAFEVGLGQTVSDDELLLYFGQTLDDQFRQMRPDLSSSEIERLVEIYRTHNHLEHDRHIDLIPGADHALKILHHAGYPLGLVTSKRLDMAQHGLEMFDLWSYFSVVVHHDSTIQHKPRPDPILEALRMFSADPHTAVYVGDSPYDMQAAKSAGCQALGLAYNTFTVDDLVKAGADRVCTTWEAALHWIMEQND</sequence>
<dbReference type="SFLD" id="SFLDG01129">
    <property type="entry name" value="C1.5:_HAD__Beta-PGM__Phosphata"/>
    <property type="match status" value="1"/>
</dbReference>
<dbReference type="InterPro" id="IPR050155">
    <property type="entry name" value="HAD-like_hydrolase_sf"/>
</dbReference>
<dbReference type="Pfam" id="PF13419">
    <property type="entry name" value="HAD_2"/>
    <property type="match status" value="1"/>
</dbReference>
<dbReference type="Proteomes" id="UP000242972">
    <property type="component" value="Unassembled WGS sequence"/>
</dbReference>
<dbReference type="NCBIfam" id="TIGR01549">
    <property type="entry name" value="HAD-SF-IA-v1"/>
    <property type="match status" value="1"/>
</dbReference>
<organism evidence="1 2">
    <name type="scientific">Sulfobacillus benefaciens</name>
    <dbReference type="NCBI Taxonomy" id="453960"/>
    <lineage>
        <taxon>Bacteria</taxon>
        <taxon>Bacillati</taxon>
        <taxon>Bacillota</taxon>
        <taxon>Clostridia</taxon>
        <taxon>Eubacteriales</taxon>
        <taxon>Clostridiales Family XVII. Incertae Sedis</taxon>
        <taxon>Sulfobacillus</taxon>
    </lineage>
</organism>
<dbReference type="InterPro" id="IPR023198">
    <property type="entry name" value="PGP-like_dom2"/>
</dbReference>
<gene>
    <name evidence="1" type="ORF">C7B46_14720</name>
</gene>
<dbReference type="GO" id="GO:0005829">
    <property type="term" value="C:cytosol"/>
    <property type="evidence" value="ECO:0007669"/>
    <property type="project" value="TreeGrafter"/>
</dbReference>
<accession>A0A2T2XD42</accession>
<dbReference type="Gene3D" id="3.40.50.1000">
    <property type="entry name" value="HAD superfamily/HAD-like"/>
    <property type="match status" value="1"/>
</dbReference>
<reference evidence="1 2" key="1">
    <citation type="journal article" date="2014" name="BMC Genomics">
        <title>Comparison of environmental and isolate Sulfobacillus genomes reveals diverse carbon, sulfur, nitrogen, and hydrogen metabolisms.</title>
        <authorList>
            <person name="Justice N.B."/>
            <person name="Norman A."/>
            <person name="Brown C.T."/>
            <person name="Singh A."/>
            <person name="Thomas B.C."/>
            <person name="Banfield J.F."/>
        </authorList>
    </citation>
    <scope>NUCLEOTIDE SEQUENCE [LARGE SCALE GENOMIC DNA]</scope>
    <source>
        <strain evidence="1">AMDSBA4</strain>
    </source>
</reference>
<dbReference type="SFLD" id="SFLDG01135">
    <property type="entry name" value="C1.5.6:_HAD__Beta-PGM__Phospha"/>
    <property type="match status" value="1"/>
</dbReference>
<evidence type="ECO:0000313" key="2">
    <source>
        <dbReference type="Proteomes" id="UP000242972"/>
    </source>
</evidence>
<dbReference type="SFLD" id="SFLDS00003">
    <property type="entry name" value="Haloacid_Dehalogenase"/>
    <property type="match status" value="1"/>
</dbReference>
<dbReference type="PANTHER" id="PTHR43434:SF26">
    <property type="entry name" value="PYROPHOSPHATASE PPAX"/>
    <property type="match status" value="1"/>
</dbReference>